<dbReference type="InterPro" id="IPR001034">
    <property type="entry name" value="DeoR_HTH"/>
</dbReference>
<dbReference type="PROSITE" id="PS51000">
    <property type="entry name" value="HTH_DEOR_2"/>
    <property type="match status" value="1"/>
</dbReference>
<dbReference type="InterPro" id="IPR036388">
    <property type="entry name" value="WH-like_DNA-bd_sf"/>
</dbReference>
<dbReference type="EMBL" id="LAJY01000424">
    <property type="protein sequence ID" value="KJV08871.1"/>
    <property type="molecule type" value="Genomic_DNA"/>
</dbReference>
<dbReference type="PRINTS" id="PR00037">
    <property type="entry name" value="HTHLACR"/>
</dbReference>
<dbReference type="Proteomes" id="UP000033774">
    <property type="component" value="Unassembled WGS sequence"/>
</dbReference>
<dbReference type="Pfam" id="PF08220">
    <property type="entry name" value="HTH_DeoR"/>
    <property type="match status" value="1"/>
</dbReference>
<reference evidence="5 6" key="1">
    <citation type="submission" date="2015-03" db="EMBL/GenBank/DDBJ databases">
        <title>Draft genome sequence of Elstera litoralis.</title>
        <authorList>
            <person name="Rahalkar M.C."/>
            <person name="Dhakephalkar P.K."/>
            <person name="Pore S.D."/>
            <person name="Arora P."/>
            <person name="Kapse N.G."/>
            <person name="Pandit P.S."/>
        </authorList>
    </citation>
    <scope>NUCLEOTIDE SEQUENCE [LARGE SCALE GENOMIC DNA]</scope>
    <source>
        <strain evidence="5 6">Dia-1</strain>
    </source>
</reference>
<proteinExistence type="predicted"/>
<dbReference type="PATRIC" id="fig|552518.3.peg.2813"/>
<keyword evidence="3" id="KW-0804">Transcription</keyword>
<dbReference type="Gene3D" id="1.10.10.10">
    <property type="entry name" value="Winged helix-like DNA-binding domain superfamily/Winged helix DNA-binding domain"/>
    <property type="match status" value="1"/>
</dbReference>
<dbReference type="InterPro" id="IPR050313">
    <property type="entry name" value="Carb_Metab_HTH_regulators"/>
</dbReference>
<protein>
    <recommendedName>
        <fullName evidence="4">HTH deoR-type domain-containing protein</fullName>
    </recommendedName>
</protein>
<dbReference type="PROSITE" id="PS00894">
    <property type="entry name" value="HTH_DEOR_1"/>
    <property type="match status" value="1"/>
</dbReference>
<name>A0A0F3IQ53_9PROT</name>
<dbReference type="SMART" id="SM00420">
    <property type="entry name" value="HTH_DEOR"/>
    <property type="match status" value="1"/>
</dbReference>
<evidence type="ECO:0000259" key="4">
    <source>
        <dbReference type="PROSITE" id="PS51000"/>
    </source>
</evidence>
<dbReference type="Pfam" id="PF00455">
    <property type="entry name" value="DeoRC"/>
    <property type="match status" value="1"/>
</dbReference>
<dbReference type="InterPro" id="IPR014036">
    <property type="entry name" value="DeoR-like_C"/>
</dbReference>
<accession>A0A0F3IQ53</accession>
<evidence type="ECO:0000313" key="6">
    <source>
        <dbReference type="Proteomes" id="UP000033774"/>
    </source>
</evidence>
<dbReference type="GO" id="GO:0003677">
    <property type="term" value="F:DNA binding"/>
    <property type="evidence" value="ECO:0007669"/>
    <property type="project" value="UniProtKB-KW"/>
</dbReference>
<dbReference type="RefSeq" id="WP_045776575.1">
    <property type="nucleotide sequence ID" value="NZ_LAJY01000424.1"/>
</dbReference>
<dbReference type="InterPro" id="IPR037171">
    <property type="entry name" value="NagB/RpiA_transferase-like"/>
</dbReference>
<dbReference type="SUPFAM" id="SSF46785">
    <property type="entry name" value="Winged helix' DNA-binding domain"/>
    <property type="match status" value="1"/>
</dbReference>
<organism evidence="5 6">
    <name type="scientific">Elstera litoralis</name>
    <dbReference type="NCBI Taxonomy" id="552518"/>
    <lineage>
        <taxon>Bacteria</taxon>
        <taxon>Pseudomonadati</taxon>
        <taxon>Pseudomonadota</taxon>
        <taxon>Alphaproteobacteria</taxon>
        <taxon>Rhodospirillales</taxon>
        <taxon>Rhodospirillaceae</taxon>
        <taxon>Elstera</taxon>
    </lineage>
</organism>
<evidence type="ECO:0000256" key="2">
    <source>
        <dbReference type="ARBA" id="ARBA00023125"/>
    </source>
</evidence>
<evidence type="ECO:0000256" key="3">
    <source>
        <dbReference type="ARBA" id="ARBA00023163"/>
    </source>
</evidence>
<sequence>MILAEERRQHILQAITQQGRVVAADLAQRFATSEDTIRRDLRDLDRAGKLRRVHGGAVRPSALTSDFRERVATDLPRKQALAAVAVGLIQPDDIVLIDAGSTNLALAHLLEDGAAMAIVTNCPAIAVALGQFIRTEVIMLGGTVAGGTGSVRGARTLKALADIRADLCFIGACGLDPAYGLAAWEGEDAALKQAMIYASRRVVSAIVTEKLARPAPFKVADVSSLDQIIVEADAPADLLARLRAAPDAPDILIAGQEPR</sequence>
<dbReference type="SMART" id="SM01134">
    <property type="entry name" value="DeoRC"/>
    <property type="match status" value="1"/>
</dbReference>
<dbReference type="InterPro" id="IPR018356">
    <property type="entry name" value="Tscrpt_reg_HTH_DeoR_CS"/>
</dbReference>
<dbReference type="SUPFAM" id="SSF100950">
    <property type="entry name" value="NagB/RpiA/CoA transferase-like"/>
    <property type="match status" value="1"/>
</dbReference>
<dbReference type="OrthoDB" id="9814815at2"/>
<evidence type="ECO:0000256" key="1">
    <source>
        <dbReference type="ARBA" id="ARBA00023015"/>
    </source>
</evidence>
<keyword evidence="1" id="KW-0805">Transcription regulation</keyword>
<dbReference type="PANTHER" id="PTHR30363">
    <property type="entry name" value="HTH-TYPE TRANSCRIPTIONAL REGULATOR SRLR-RELATED"/>
    <property type="match status" value="1"/>
</dbReference>
<comment type="caution">
    <text evidence="5">The sequence shown here is derived from an EMBL/GenBank/DDBJ whole genome shotgun (WGS) entry which is preliminary data.</text>
</comment>
<dbReference type="GO" id="GO:0003700">
    <property type="term" value="F:DNA-binding transcription factor activity"/>
    <property type="evidence" value="ECO:0007669"/>
    <property type="project" value="InterPro"/>
</dbReference>
<evidence type="ECO:0000313" key="5">
    <source>
        <dbReference type="EMBL" id="KJV08871.1"/>
    </source>
</evidence>
<dbReference type="PANTHER" id="PTHR30363:SF44">
    <property type="entry name" value="AGA OPERON TRANSCRIPTIONAL REPRESSOR-RELATED"/>
    <property type="match status" value="1"/>
</dbReference>
<gene>
    <name evidence="5" type="ORF">VZ95_14975</name>
</gene>
<dbReference type="AlphaFoldDB" id="A0A0F3IQ53"/>
<keyword evidence="6" id="KW-1185">Reference proteome</keyword>
<feature type="domain" description="HTH deoR-type" evidence="4">
    <location>
        <begin position="4"/>
        <end position="59"/>
    </location>
</feature>
<keyword evidence="2" id="KW-0238">DNA-binding</keyword>
<dbReference type="InterPro" id="IPR036390">
    <property type="entry name" value="WH_DNA-bd_sf"/>
</dbReference>